<comment type="caution">
    <text evidence="1">The sequence shown here is derived from an EMBL/GenBank/DDBJ whole genome shotgun (WGS) entry which is preliminary data.</text>
</comment>
<accession>A0A432DTL1</accession>
<name>A0A432DTL1_9FLAO</name>
<proteinExistence type="predicted"/>
<evidence type="ECO:0000313" key="2">
    <source>
        <dbReference type="Proteomes" id="UP000276953"/>
    </source>
</evidence>
<protein>
    <submittedName>
        <fullName evidence="1">Uncharacterized protein</fullName>
    </submittedName>
</protein>
<organism evidence="1 2">
    <name type="scientific">Chryseobacterium arthrosphaerae</name>
    <dbReference type="NCBI Taxonomy" id="651561"/>
    <lineage>
        <taxon>Bacteria</taxon>
        <taxon>Pseudomonadati</taxon>
        <taxon>Bacteroidota</taxon>
        <taxon>Flavobacteriia</taxon>
        <taxon>Flavobacteriales</taxon>
        <taxon>Weeksellaceae</taxon>
        <taxon>Chryseobacterium group</taxon>
        <taxon>Chryseobacterium</taxon>
    </lineage>
</organism>
<gene>
    <name evidence="1" type="ORF">EJ377_19385</name>
</gene>
<reference evidence="1 2" key="1">
    <citation type="submission" date="2018-12" db="EMBL/GenBank/DDBJ databases">
        <title>Draft Genome Sequence of Chryseobacterium arthrosphaerae strain ED882-96 Isolated from the Blood of a Patient with Liver Cirrhosis in Taiwan.</title>
        <authorList>
            <person name="Lin J.-N."/>
            <person name="Lai C.-H."/>
            <person name="Yang C.-H."/>
            <person name="Huang Y.-H."/>
        </authorList>
    </citation>
    <scope>NUCLEOTIDE SEQUENCE [LARGE SCALE GENOMIC DNA]</scope>
    <source>
        <strain evidence="1 2">ED882-96</strain>
    </source>
</reference>
<dbReference type="Proteomes" id="UP000276953">
    <property type="component" value="Unassembled WGS sequence"/>
</dbReference>
<evidence type="ECO:0000313" key="1">
    <source>
        <dbReference type="EMBL" id="RTZ46411.1"/>
    </source>
</evidence>
<dbReference type="EMBL" id="RYFC01000003">
    <property type="protein sequence ID" value="RTZ46411.1"/>
    <property type="molecule type" value="Genomic_DNA"/>
</dbReference>
<dbReference type="AlphaFoldDB" id="A0A432DTL1"/>
<sequence length="91" mass="9790">MGDINQMFPAAPASNNLMKFEEVPVSYYTGIPDISIPLFTIPTGNPKVPVSIQLKYHPLNAKPDDKSGETGLGWSMIAGGTISRTVRGEGR</sequence>